<name>A0A0A8Z621_ARUDO</name>
<accession>A0A0A8Z621</accession>
<dbReference type="AlphaFoldDB" id="A0A0A8Z621"/>
<sequence length="39" mass="4640">MGWLALIQGGYIMENHRMPELMKMKTIWMNILVSMRMLA</sequence>
<reference evidence="1" key="2">
    <citation type="journal article" date="2015" name="Data Brief">
        <title>Shoot transcriptome of the giant reed, Arundo donax.</title>
        <authorList>
            <person name="Barrero R.A."/>
            <person name="Guerrero F.D."/>
            <person name="Moolhuijzen P."/>
            <person name="Goolsby J.A."/>
            <person name="Tidwell J."/>
            <person name="Bellgard S.E."/>
            <person name="Bellgard M.I."/>
        </authorList>
    </citation>
    <scope>NUCLEOTIDE SEQUENCE</scope>
    <source>
        <tissue evidence="1">Shoot tissue taken approximately 20 cm above the soil surface</tissue>
    </source>
</reference>
<organism evidence="1">
    <name type="scientific">Arundo donax</name>
    <name type="common">Giant reed</name>
    <name type="synonym">Donax arundinaceus</name>
    <dbReference type="NCBI Taxonomy" id="35708"/>
    <lineage>
        <taxon>Eukaryota</taxon>
        <taxon>Viridiplantae</taxon>
        <taxon>Streptophyta</taxon>
        <taxon>Embryophyta</taxon>
        <taxon>Tracheophyta</taxon>
        <taxon>Spermatophyta</taxon>
        <taxon>Magnoliopsida</taxon>
        <taxon>Liliopsida</taxon>
        <taxon>Poales</taxon>
        <taxon>Poaceae</taxon>
        <taxon>PACMAD clade</taxon>
        <taxon>Arundinoideae</taxon>
        <taxon>Arundineae</taxon>
        <taxon>Arundo</taxon>
    </lineage>
</organism>
<protein>
    <submittedName>
        <fullName evidence="1">Uncharacterized protein</fullName>
    </submittedName>
</protein>
<reference evidence="1" key="1">
    <citation type="submission" date="2014-09" db="EMBL/GenBank/DDBJ databases">
        <authorList>
            <person name="Magalhaes I.L.F."/>
            <person name="Oliveira U."/>
            <person name="Santos F.R."/>
            <person name="Vidigal T.H.D.A."/>
            <person name="Brescovit A.D."/>
            <person name="Santos A.J."/>
        </authorList>
    </citation>
    <scope>NUCLEOTIDE SEQUENCE</scope>
    <source>
        <tissue evidence="1">Shoot tissue taken approximately 20 cm above the soil surface</tissue>
    </source>
</reference>
<proteinExistence type="predicted"/>
<evidence type="ECO:0000313" key="1">
    <source>
        <dbReference type="EMBL" id="JAD30307.1"/>
    </source>
</evidence>
<dbReference type="EMBL" id="GBRH01267588">
    <property type="protein sequence ID" value="JAD30307.1"/>
    <property type="molecule type" value="Transcribed_RNA"/>
</dbReference>